<keyword evidence="1" id="KW-1133">Transmembrane helix</keyword>
<evidence type="ECO:0000256" key="1">
    <source>
        <dbReference type="SAM" id="Phobius"/>
    </source>
</evidence>
<keyword evidence="3" id="KW-1185">Reference proteome</keyword>
<reference evidence="2 3" key="2">
    <citation type="submission" date="2018-11" db="EMBL/GenBank/DDBJ databases">
        <authorList>
            <consortium name="Pathogen Informatics"/>
        </authorList>
    </citation>
    <scope>NUCLEOTIDE SEQUENCE [LARGE SCALE GENOMIC DNA]</scope>
</reference>
<evidence type="ECO:0000313" key="3">
    <source>
        <dbReference type="Proteomes" id="UP000267606"/>
    </source>
</evidence>
<dbReference type="STRING" id="387005.A0A183HJX9"/>
<name>A0A183HJX9_9BILA</name>
<evidence type="ECO:0000313" key="2">
    <source>
        <dbReference type="EMBL" id="VDO52516.1"/>
    </source>
</evidence>
<evidence type="ECO:0000313" key="4">
    <source>
        <dbReference type="WBParaSite" id="OFLC_0000779001-mRNA-1"/>
    </source>
</evidence>
<protein>
    <submittedName>
        <fullName evidence="4">Ion_trans domain-containing protein</fullName>
    </submittedName>
</protein>
<gene>
    <name evidence="2" type="ORF">OFLC_LOCUS7793</name>
</gene>
<dbReference type="Gene3D" id="1.10.287.70">
    <property type="match status" value="1"/>
</dbReference>
<dbReference type="EMBL" id="UZAJ01008362">
    <property type="protein sequence ID" value="VDO52516.1"/>
    <property type="molecule type" value="Genomic_DNA"/>
</dbReference>
<dbReference type="Proteomes" id="UP000267606">
    <property type="component" value="Unassembled WGS sequence"/>
</dbReference>
<proteinExistence type="predicted"/>
<dbReference type="WBParaSite" id="OFLC_0000779001-mRNA-1">
    <property type="protein sequence ID" value="OFLC_0000779001-mRNA-1"/>
    <property type="gene ID" value="OFLC_0000779001"/>
</dbReference>
<accession>A0A183HJX9</accession>
<reference evidence="4" key="1">
    <citation type="submission" date="2016-06" db="UniProtKB">
        <authorList>
            <consortium name="WormBaseParasite"/>
        </authorList>
    </citation>
    <scope>IDENTIFICATION</scope>
</reference>
<keyword evidence="1" id="KW-0812">Transmembrane</keyword>
<organism evidence="4">
    <name type="scientific">Onchocerca flexuosa</name>
    <dbReference type="NCBI Taxonomy" id="387005"/>
    <lineage>
        <taxon>Eukaryota</taxon>
        <taxon>Metazoa</taxon>
        <taxon>Ecdysozoa</taxon>
        <taxon>Nematoda</taxon>
        <taxon>Chromadorea</taxon>
        <taxon>Rhabditida</taxon>
        <taxon>Spirurina</taxon>
        <taxon>Spiruromorpha</taxon>
        <taxon>Filarioidea</taxon>
        <taxon>Onchocercidae</taxon>
        <taxon>Onchocerca</taxon>
    </lineage>
</organism>
<keyword evidence="1" id="KW-0472">Membrane</keyword>
<sequence length="141" mass="16213">MLGGVCYTAAGGQKSFLEAFFVTFNLVANLTMAEMPNDLNSILTFFYILIFVTFGLAVLSMCANLAASELRSIFMKIHYFGRKISRRRQQILRERRAAEFNEMLKIIIAIRELHPEKNNITPEDIMGVCLSPYFYFRILKP</sequence>
<feature type="transmembrane region" description="Helical" evidence="1">
    <location>
        <begin position="45"/>
        <end position="67"/>
    </location>
</feature>
<dbReference type="AlphaFoldDB" id="A0A183HJX9"/>